<protein>
    <submittedName>
        <fullName evidence="1">Uncharacterized protein</fullName>
    </submittedName>
</protein>
<dbReference type="AlphaFoldDB" id="E5B6C5"/>
<sequence>MTSLLNPLVALARIISSPKRVLTLFFTLFRLVRIEQR</sequence>
<evidence type="ECO:0000313" key="1">
    <source>
        <dbReference type="EMBL" id="CBX80945.1"/>
    </source>
</evidence>
<name>E5B6C5_ERWAM</name>
<proteinExistence type="predicted"/>
<organism evidence="1">
    <name type="scientific">Erwinia amylovora ATCC BAA-2158</name>
    <dbReference type="NCBI Taxonomy" id="889211"/>
    <lineage>
        <taxon>Bacteria</taxon>
        <taxon>Pseudomonadati</taxon>
        <taxon>Pseudomonadota</taxon>
        <taxon>Gammaproteobacteria</taxon>
        <taxon>Enterobacterales</taxon>
        <taxon>Erwiniaceae</taxon>
        <taxon>Erwinia</taxon>
    </lineage>
</organism>
<reference evidence="1" key="1">
    <citation type="journal article" date="2011" name="J. Bacteriol.">
        <title>Genome Sequence of an Erwinia amylovora Strain with Pathogenicity Restricted to Rubus Plants.</title>
        <authorList>
            <person name="Powney R."/>
            <person name="Smits T.H."/>
            <person name="Sawbridge T."/>
            <person name="Frey B."/>
            <person name="Blom J."/>
            <person name="Frey J.E."/>
            <person name="Plummer K.M."/>
            <person name="Beer S.V."/>
            <person name="Luck J."/>
            <person name="Duffy B."/>
            <person name="Rodoni B."/>
        </authorList>
    </citation>
    <scope>NUCLEOTIDE SEQUENCE</scope>
    <source>
        <strain evidence="1">ATCC BAA-2158</strain>
    </source>
</reference>
<accession>E5B6C5</accession>
<dbReference type="EMBL" id="FR719191">
    <property type="protein sequence ID" value="CBX80945.1"/>
    <property type="molecule type" value="Genomic_DNA"/>
</dbReference>
<gene>
    <name evidence="1" type="ORF">EAIL5_2125</name>
</gene>